<proteinExistence type="predicted"/>
<feature type="compositionally biased region" description="Polar residues" evidence="1">
    <location>
        <begin position="50"/>
        <end position="67"/>
    </location>
</feature>
<evidence type="ECO:0000313" key="3">
    <source>
        <dbReference type="Proteomes" id="UP000191094"/>
    </source>
</evidence>
<feature type="region of interest" description="Disordered" evidence="1">
    <location>
        <begin position="50"/>
        <end position="73"/>
    </location>
</feature>
<evidence type="ECO:0000313" key="2">
    <source>
        <dbReference type="EMBL" id="OOS20268.1"/>
    </source>
</evidence>
<dbReference type="Proteomes" id="UP000191094">
    <property type="component" value="Unassembled WGS sequence"/>
</dbReference>
<dbReference type="AlphaFoldDB" id="A0A1T0CD45"/>
<sequence length="354" mass="39643">MRYQHQSNHQDKSNHSHQPPKKIPINSEQYAGHAQHWGILTDAVDRSLSDSSVNLPNNTPATHAQTSKTKDQKNISAQVSDWLQAMIDTATLPLGLNTQSPNPKTSPYLLISGNQPVHVNQILKLNNGKPTDLVNAFPCVNSPYGLQCHIEHIIINDSQLDAILCLRADDTIIYAHDQLHAINADLYREDTSYFVNLSAWAYHITISKQDEVIIVDDPKAIRYHRAFNDIVANHGGQTPNNIDELIRQWQPDDNTDTLAPIEINLGHMCAYLFGDTLGQEDEAWCQGQVLGKQDSAFFDITVTLFDVVILREPDSQPFVVRMATPKTAKTDAIAVHDYIQANIWLQAAIYADNQ</sequence>
<name>A0A1T0CD45_9GAMM</name>
<reference evidence="2 3" key="1">
    <citation type="submission" date="2017-02" db="EMBL/GenBank/DDBJ databases">
        <title>Draft genome sequence of Moraxella lincolnii CCUG 9405T type strain.</title>
        <authorList>
            <person name="Salva-Serra F."/>
            <person name="Engstrom-Jakobsson H."/>
            <person name="Thorell K."/>
            <person name="Jaen-Luchoro D."/>
            <person name="Gonzales-Siles L."/>
            <person name="Karlsson R."/>
            <person name="Yazdan S."/>
            <person name="Boulund F."/>
            <person name="Johnning A."/>
            <person name="Engstrand L."/>
            <person name="Kristiansson E."/>
            <person name="Moore E."/>
        </authorList>
    </citation>
    <scope>NUCLEOTIDE SEQUENCE [LARGE SCALE GENOMIC DNA]</scope>
    <source>
        <strain evidence="2 3">CCUG 9405</strain>
    </source>
</reference>
<protein>
    <submittedName>
        <fullName evidence="2">Uncharacterized protein</fullName>
    </submittedName>
</protein>
<dbReference type="EMBL" id="MUYT01000009">
    <property type="protein sequence ID" value="OOS20268.1"/>
    <property type="molecule type" value="Genomic_DNA"/>
</dbReference>
<gene>
    <name evidence="2" type="ORF">B0682_07440</name>
</gene>
<accession>A0A1T0CD45</accession>
<feature type="region of interest" description="Disordered" evidence="1">
    <location>
        <begin position="1"/>
        <end position="25"/>
    </location>
</feature>
<keyword evidence="3" id="KW-1185">Reference proteome</keyword>
<comment type="caution">
    <text evidence="2">The sequence shown here is derived from an EMBL/GenBank/DDBJ whole genome shotgun (WGS) entry which is preliminary data.</text>
</comment>
<organism evidence="2 3">
    <name type="scientific">Lwoffella lincolnii</name>
    <dbReference type="NCBI Taxonomy" id="90241"/>
    <lineage>
        <taxon>Bacteria</taxon>
        <taxon>Pseudomonadati</taxon>
        <taxon>Pseudomonadota</taxon>
        <taxon>Gammaproteobacteria</taxon>
        <taxon>Moraxellales</taxon>
        <taxon>Moraxellaceae</taxon>
        <taxon>Lwoffella</taxon>
    </lineage>
</organism>
<dbReference type="OrthoDB" id="6704130at2"/>
<evidence type="ECO:0000256" key="1">
    <source>
        <dbReference type="SAM" id="MobiDB-lite"/>
    </source>
</evidence>